<comment type="caution">
    <text evidence="1">The sequence shown here is derived from an EMBL/GenBank/DDBJ whole genome shotgun (WGS) entry which is preliminary data.</text>
</comment>
<proteinExistence type="predicted"/>
<reference evidence="1 2" key="1">
    <citation type="journal article" date="2015" name="Stand. Genomic Sci.">
        <title>Genomic Encyclopedia of Bacterial and Archaeal Type Strains, Phase III: the genomes of soil and plant-associated and newly described type strains.</title>
        <authorList>
            <person name="Whitman W.B."/>
            <person name="Woyke T."/>
            <person name="Klenk H.P."/>
            <person name="Zhou Y."/>
            <person name="Lilburn T.G."/>
            <person name="Beck B.J."/>
            <person name="De Vos P."/>
            <person name="Vandamme P."/>
            <person name="Eisen J.A."/>
            <person name="Garrity G."/>
            <person name="Hugenholtz P."/>
            <person name="Kyrpides N.C."/>
        </authorList>
    </citation>
    <scope>NUCLEOTIDE SEQUENCE [LARGE SCALE GENOMIC DNA]</scope>
    <source>
        <strain evidence="1 2">CGMCC 1.7271</strain>
    </source>
</reference>
<evidence type="ECO:0000313" key="1">
    <source>
        <dbReference type="EMBL" id="TWI79092.1"/>
    </source>
</evidence>
<gene>
    <name evidence="1" type="ORF">IQ13_3490</name>
</gene>
<evidence type="ECO:0000313" key="2">
    <source>
        <dbReference type="Proteomes" id="UP000316167"/>
    </source>
</evidence>
<organism evidence="1 2">
    <name type="scientific">Lacibacter cauensis</name>
    <dbReference type="NCBI Taxonomy" id="510947"/>
    <lineage>
        <taxon>Bacteria</taxon>
        <taxon>Pseudomonadati</taxon>
        <taxon>Bacteroidota</taxon>
        <taxon>Chitinophagia</taxon>
        <taxon>Chitinophagales</taxon>
        <taxon>Chitinophagaceae</taxon>
        <taxon>Lacibacter</taxon>
    </lineage>
</organism>
<name>A0A562SCM2_9BACT</name>
<dbReference type="RefSeq" id="WP_144887874.1">
    <property type="nucleotide sequence ID" value="NZ_VLLE01000006.1"/>
</dbReference>
<dbReference type="Proteomes" id="UP000316167">
    <property type="component" value="Unassembled WGS sequence"/>
</dbReference>
<dbReference type="AlphaFoldDB" id="A0A562SCM2"/>
<sequence>MITRATLILSVILLCCVKPFAQIRIYSNEFLNIGAGSRAFGMGSAQVASVNDATAGYWNPAGLTGVQNDPSLSLMHAEYFAGIGKYDFGALAIPVANNKRTVGLSFLRFAVDDIPNTLYLIEPDGSVNYANIRSFSSADYAVILSVAQKLKETANKQMSIGVNAKVIHRNVGTFARAWGFGLDLGFQMKGKNWSFGAAARDITTTFNAWSFSFTEREKEVLFLTNNEIPVKSTELTAPRLVVGGAYDFKFRKNVTLKAEANLDFTFDGQRNTVISSDVINADPRIGVELNLKDVFFLRGGVFNFQKTYADGDTLNQKKVWIYQPGAGAGFKLGTAFYVDYAFTNLANQSNPLYTHIVSLRLDLLKSKNPKKKSK</sequence>
<evidence type="ECO:0008006" key="3">
    <source>
        <dbReference type="Google" id="ProtNLM"/>
    </source>
</evidence>
<dbReference type="NCBIfam" id="NF033709">
    <property type="entry name" value="PorV_fam"/>
    <property type="match status" value="1"/>
</dbReference>
<keyword evidence="2" id="KW-1185">Reference proteome</keyword>
<dbReference type="EMBL" id="VLLE01000006">
    <property type="protein sequence ID" value="TWI79092.1"/>
    <property type="molecule type" value="Genomic_DNA"/>
</dbReference>
<protein>
    <recommendedName>
        <fullName evidence="3">PorV/PorQ family protein</fullName>
    </recommendedName>
</protein>
<dbReference type="OrthoDB" id="9808507at2"/>
<dbReference type="Gene3D" id="2.40.160.60">
    <property type="entry name" value="Outer membrane protein transport protein (OMPP1/FadL/TodX)"/>
    <property type="match status" value="1"/>
</dbReference>
<accession>A0A562SCM2</accession>